<evidence type="ECO:0000313" key="2">
    <source>
        <dbReference type="Proteomes" id="UP000597444"/>
    </source>
</evidence>
<dbReference type="Proteomes" id="UP000597444">
    <property type="component" value="Unassembled WGS sequence"/>
</dbReference>
<reference evidence="1" key="1">
    <citation type="submission" date="2020-10" db="EMBL/GenBank/DDBJ databases">
        <title>Taxonomic study of unclassified bacteria belonging to the class Ktedonobacteria.</title>
        <authorList>
            <person name="Yabe S."/>
            <person name="Wang C.M."/>
            <person name="Zheng Y."/>
            <person name="Sakai Y."/>
            <person name="Cavaletti L."/>
            <person name="Monciardini P."/>
            <person name="Donadio S."/>
        </authorList>
    </citation>
    <scope>NUCLEOTIDE SEQUENCE</scope>
    <source>
        <strain evidence="1">ID150040</strain>
    </source>
</reference>
<gene>
    <name evidence="1" type="ORF">KSF_042900</name>
</gene>
<name>A0A8J3INI1_9CHLR</name>
<organism evidence="1 2">
    <name type="scientific">Reticulibacter mediterranei</name>
    <dbReference type="NCBI Taxonomy" id="2778369"/>
    <lineage>
        <taxon>Bacteria</taxon>
        <taxon>Bacillati</taxon>
        <taxon>Chloroflexota</taxon>
        <taxon>Ktedonobacteria</taxon>
        <taxon>Ktedonobacterales</taxon>
        <taxon>Reticulibacteraceae</taxon>
        <taxon>Reticulibacter</taxon>
    </lineage>
</organism>
<comment type="caution">
    <text evidence="1">The sequence shown here is derived from an EMBL/GenBank/DDBJ whole genome shotgun (WGS) entry which is preliminary data.</text>
</comment>
<sequence>MAVFGLLFLQVFDPLAQLIDHLGRFLKRFARQVFLLVEPLESLVFSGHCSTEGLIFLAQGSIFLPQGFEFFSPVHTITVADCLCFRQMPSSFA</sequence>
<dbReference type="EMBL" id="BNJK01000001">
    <property type="protein sequence ID" value="GHO94242.1"/>
    <property type="molecule type" value="Genomic_DNA"/>
</dbReference>
<dbReference type="AlphaFoldDB" id="A0A8J3INI1"/>
<accession>A0A8J3INI1</accession>
<proteinExistence type="predicted"/>
<protein>
    <submittedName>
        <fullName evidence="1">Uncharacterized protein</fullName>
    </submittedName>
</protein>
<evidence type="ECO:0000313" key="1">
    <source>
        <dbReference type="EMBL" id="GHO94242.1"/>
    </source>
</evidence>
<keyword evidence="2" id="KW-1185">Reference proteome</keyword>